<dbReference type="SUPFAM" id="SSF53335">
    <property type="entry name" value="S-adenosyl-L-methionine-dependent methyltransferases"/>
    <property type="match status" value="1"/>
</dbReference>
<evidence type="ECO:0000313" key="4">
    <source>
        <dbReference type="Proteomes" id="UP000315534"/>
    </source>
</evidence>
<comment type="caution">
    <text evidence="3">The sequence shown here is derived from an EMBL/GenBank/DDBJ whole genome shotgun (WGS) entry which is preliminary data.</text>
</comment>
<dbReference type="PANTHER" id="PTHR43861">
    <property type="entry name" value="TRANS-ACONITATE 2-METHYLTRANSFERASE-RELATED"/>
    <property type="match status" value="1"/>
</dbReference>
<feature type="region of interest" description="Disordered" evidence="1">
    <location>
        <begin position="1"/>
        <end position="21"/>
    </location>
</feature>
<dbReference type="CDD" id="cd02440">
    <property type="entry name" value="AdoMet_MTases"/>
    <property type="match status" value="1"/>
</dbReference>
<dbReference type="Pfam" id="PF08241">
    <property type="entry name" value="Methyltransf_11"/>
    <property type="match status" value="1"/>
</dbReference>
<feature type="domain" description="Methyltransferase type 11" evidence="2">
    <location>
        <begin position="122"/>
        <end position="205"/>
    </location>
</feature>
<dbReference type="Gene3D" id="3.40.50.150">
    <property type="entry name" value="Vaccinia Virus protein VP39"/>
    <property type="match status" value="1"/>
</dbReference>
<evidence type="ECO:0000313" key="3">
    <source>
        <dbReference type="EMBL" id="TET80002.1"/>
    </source>
</evidence>
<organism evidence="3 4">
    <name type="scientific">candidate division TA06 bacterium</name>
    <dbReference type="NCBI Taxonomy" id="2250710"/>
    <lineage>
        <taxon>Bacteria</taxon>
        <taxon>Bacteria division TA06</taxon>
    </lineage>
</organism>
<evidence type="ECO:0000256" key="1">
    <source>
        <dbReference type="SAM" id="MobiDB-lite"/>
    </source>
</evidence>
<accession>A0A523XLC0</accession>
<dbReference type="EMBL" id="SOIP01000379">
    <property type="protein sequence ID" value="TET80002.1"/>
    <property type="molecule type" value="Genomic_DNA"/>
</dbReference>
<dbReference type="GO" id="GO:0008757">
    <property type="term" value="F:S-adenosylmethionine-dependent methyltransferase activity"/>
    <property type="evidence" value="ECO:0007669"/>
    <property type="project" value="InterPro"/>
</dbReference>
<dbReference type="GO" id="GO:0032259">
    <property type="term" value="P:methylation"/>
    <property type="evidence" value="ECO:0007669"/>
    <property type="project" value="UniProtKB-KW"/>
</dbReference>
<evidence type="ECO:0000259" key="2">
    <source>
        <dbReference type="Pfam" id="PF08241"/>
    </source>
</evidence>
<dbReference type="Proteomes" id="UP000315534">
    <property type="component" value="Unassembled WGS sequence"/>
</dbReference>
<feature type="compositionally biased region" description="Basic and acidic residues" evidence="1">
    <location>
        <begin position="1"/>
        <end position="12"/>
    </location>
</feature>
<proteinExistence type="predicted"/>
<dbReference type="InterPro" id="IPR029063">
    <property type="entry name" value="SAM-dependent_MTases_sf"/>
</dbReference>
<name>A0A523XLC0_UNCT6</name>
<keyword evidence="3" id="KW-0489">Methyltransferase</keyword>
<gene>
    <name evidence="3" type="ORF">E3J38_06460</name>
</gene>
<dbReference type="InterPro" id="IPR013216">
    <property type="entry name" value="Methyltransf_11"/>
</dbReference>
<keyword evidence="3" id="KW-0808">Transferase</keyword>
<protein>
    <submittedName>
        <fullName evidence="3">Class I SAM-dependent methyltransferase</fullName>
    </submittedName>
</protein>
<dbReference type="AlphaFoldDB" id="A0A523XLC0"/>
<reference evidence="3 4" key="1">
    <citation type="submission" date="2019-03" db="EMBL/GenBank/DDBJ databases">
        <title>Metabolic potential of uncultured bacteria and archaea associated with petroleum seepage in deep-sea sediments.</title>
        <authorList>
            <person name="Dong X."/>
            <person name="Hubert C."/>
        </authorList>
    </citation>
    <scope>NUCLEOTIDE SEQUENCE [LARGE SCALE GENOMIC DNA]</scope>
    <source>
        <strain evidence="3">E29_bin36</strain>
    </source>
</reference>
<sequence>MLELGGARREPKTCSGLFSPDGSDTEIKLSKTKTTESRLGEKMKKSRVIFAIKLLRRQLLRIKNRARRFILNLLTKPKSRKKLRRMYWNLRAHDIYEEWGEGTEDYDVIRHVISEVRPKRLLDIGCGNGRCFPLYDEMEVPEVCGQEISSKALAICRKRFPRKKFALINQDIVKLDIPDRYFDLILSTRVLAAVLPEDVAGVVRKLCCMGRYIYLNEMTDSDFAGSSDYWFLHQYDSLMAQNGFSVLESGRIGKQTWVLYKVGDGA</sequence>